<feature type="transmembrane region" description="Helical" evidence="1">
    <location>
        <begin position="44"/>
        <end position="66"/>
    </location>
</feature>
<keyword evidence="1" id="KW-1133">Transmembrane helix</keyword>
<feature type="transmembrane region" description="Helical" evidence="1">
    <location>
        <begin position="18"/>
        <end position="37"/>
    </location>
</feature>
<organism evidence="2 3">
    <name type="scientific">Candidatus Scatoplasma merdavium</name>
    <dbReference type="NCBI Taxonomy" id="2840932"/>
    <lineage>
        <taxon>Bacteria</taxon>
        <taxon>Bacillati</taxon>
        <taxon>Bacillota</taxon>
        <taxon>Bacilli</taxon>
        <taxon>Bacillales</taxon>
        <taxon>Candidatus Scatoplasma</taxon>
    </lineage>
</organism>
<evidence type="ECO:0000313" key="2">
    <source>
        <dbReference type="EMBL" id="MBO8414397.1"/>
    </source>
</evidence>
<sequence>MNLLTDVDFVQPTRNFSLAYIILDSLFIVGFVTLLFLNKKRITALWSLAGGILYFIVDFGIFYAALNSRAIYSYAFSSPDSTALLDATGTGLVLLWMSLSYGITNFAFIWLWLSKDKHALEYTALIVVFWICCPLISSFINNLAPDIICFQTTRGTDKYHGVMGLIMLVGYFIVIIMNILNKKGERIPIVRLFVIGFLVQFLWEASLLVFGIRSQNYGGDFYRQIMTLLQDSLVETNLGLPYIYFIHKAVTDRYNDDLTSKNLSRN</sequence>
<feature type="transmembrane region" description="Helical" evidence="1">
    <location>
        <begin position="160"/>
        <end position="180"/>
    </location>
</feature>
<keyword evidence="1" id="KW-0812">Transmembrane</keyword>
<feature type="transmembrane region" description="Helical" evidence="1">
    <location>
        <begin position="192"/>
        <end position="212"/>
    </location>
</feature>
<feature type="transmembrane region" description="Helical" evidence="1">
    <location>
        <begin position="120"/>
        <end position="140"/>
    </location>
</feature>
<name>A0A9D9GLY5_9BACL</name>
<reference evidence="2" key="2">
    <citation type="journal article" date="2021" name="PeerJ">
        <title>Extensive microbial diversity within the chicken gut microbiome revealed by metagenomics and culture.</title>
        <authorList>
            <person name="Gilroy R."/>
            <person name="Ravi A."/>
            <person name="Getino M."/>
            <person name="Pursley I."/>
            <person name="Horton D.L."/>
            <person name="Alikhan N.F."/>
            <person name="Baker D."/>
            <person name="Gharbi K."/>
            <person name="Hall N."/>
            <person name="Watson M."/>
            <person name="Adriaenssens E.M."/>
            <person name="Foster-Nyarko E."/>
            <person name="Jarju S."/>
            <person name="Secka A."/>
            <person name="Antonio M."/>
            <person name="Oren A."/>
            <person name="Chaudhuri R.R."/>
            <person name="La Ragione R."/>
            <person name="Hildebrand F."/>
            <person name="Pallen M.J."/>
        </authorList>
    </citation>
    <scope>NUCLEOTIDE SEQUENCE</scope>
    <source>
        <strain evidence="2">1748</strain>
    </source>
</reference>
<gene>
    <name evidence="2" type="ORF">IAC78_02840</name>
</gene>
<dbReference type="EMBL" id="JADING010000080">
    <property type="protein sequence ID" value="MBO8414397.1"/>
    <property type="molecule type" value="Genomic_DNA"/>
</dbReference>
<dbReference type="Proteomes" id="UP000823629">
    <property type="component" value="Unassembled WGS sequence"/>
</dbReference>
<protein>
    <submittedName>
        <fullName evidence="2">Uncharacterized protein</fullName>
    </submittedName>
</protein>
<proteinExistence type="predicted"/>
<feature type="transmembrane region" description="Helical" evidence="1">
    <location>
        <begin position="93"/>
        <end position="113"/>
    </location>
</feature>
<keyword evidence="1" id="KW-0472">Membrane</keyword>
<reference evidence="2" key="1">
    <citation type="submission" date="2020-10" db="EMBL/GenBank/DDBJ databases">
        <authorList>
            <person name="Gilroy R."/>
        </authorList>
    </citation>
    <scope>NUCLEOTIDE SEQUENCE</scope>
    <source>
        <strain evidence="2">1748</strain>
    </source>
</reference>
<dbReference type="AlphaFoldDB" id="A0A9D9GLY5"/>
<evidence type="ECO:0000313" key="3">
    <source>
        <dbReference type="Proteomes" id="UP000823629"/>
    </source>
</evidence>
<evidence type="ECO:0000256" key="1">
    <source>
        <dbReference type="SAM" id="Phobius"/>
    </source>
</evidence>
<comment type="caution">
    <text evidence="2">The sequence shown here is derived from an EMBL/GenBank/DDBJ whole genome shotgun (WGS) entry which is preliminary data.</text>
</comment>
<accession>A0A9D9GLY5</accession>